<protein>
    <submittedName>
        <fullName evidence="1">Uncharacterized protein</fullName>
    </submittedName>
</protein>
<dbReference type="Gene3D" id="2.60.120.430">
    <property type="entry name" value="Galactose-binding lectin"/>
    <property type="match status" value="1"/>
</dbReference>
<dbReference type="EMBL" id="JGVH01000029">
    <property type="protein sequence ID" value="KER03494.1"/>
    <property type="molecule type" value="Genomic_DNA"/>
</dbReference>
<proteinExistence type="predicted"/>
<dbReference type="PATRIC" id="fig|1393735.3.peg.1897"/>
<gene>
    <name evidence="1" type="ORF">MEG1DRAFT_01842</name>
</gene>
<evidence type="ECO:0000313" key="2">
    <source>
        <dbReference type="Proteomes" id="UP000028002"/>
    </source>
</evidence>
<dbReference type="AlphaFoldDB" id="A0A081RXU1"/>
<evidence type="ECO:0000313" key="1">
    <source>
        <dbReference type="EMBL" id="KER03494.1"/>
    </source>
</evidence>
<dbReference type="Proteomes" id="UP000028002">
    <property type="component" value="Unassembled WGS sequence"/>
</dbReference>
<name>A0A081RXU1_PHOTE</name>
<accession>A0A081RXU1</accession>
<reference evidence="1 2" key="1">
    <citation type="submission" date="2014-03" db="EMBL/GenBank/DDBJ databases">
        <title>Draft Genome of Photorhabdus temperata Meg1.</title>
        <authorList>
            <person name="Hurst S.G.IV."/>
            <person name="Morris K."/>
            <person name="Thomas K."/>
            <person name="Tisa L.S."/>
        </authorList>
    </citation>
    <scope>NUCLEOTIDE SEQUENCE [LARGE SCALE GENOMIC DNA]</scope>
    <source>
        <strain evidence="1 2">Meg1</strain>
    </source>
</reference>
<sequence>MTLVSKTKLIDASQSQEQQQVSTQQASINPIQTDSADPLSGLKQINSNTIVGALSEVYQKALNATDIAVILRLLDFPIGEIAIALHNHFPTLHPLEVGQILLDPKVYPATTRSELVAALGAAGFQAQEVELAANILYPVTLSVSANKPWQNSGMTVNTNQTTTITYLSGKWSFNPEYDRCEAEGNKNHIAQEYYALPNHPVGALVGRVGETVFLISREASVPSGLSGELQLCINDDLEGHYGKGLTDNEGELEVKISTRK</sequence>
<dbReference type="RefSeq" id="WP_051769397.1">
    <property type="nucleotide sequence ID" value="NZ_CAWLUD010000029.1"/>
</dbReference>
<organism evidence="1 2">
    <name type="scientific">Photorhabdus temperata subsp. temperata Meg1</name>
    <dbReference type="NCBI Taxonomy" id="1393735"/>
    <lineage>
        <taxon>Bacteria</taxon>
        <taxon>Pseudomonadati</taxon>
        <taxon>Pseudomonadota</taxon>
        <taxon>Gammaproteobacteria</taxon>
        <taxon>Enterobacterales</taxon>
        <taxon>Morganellaceae</taxon>
        <taxon>Photorhabdus</taxon>
    </lineage>
</organism>
<comment type="caution">
    <text evidence="1">The sequence shown here is derived from an EMBL/GenBank/DDBJ whole genome shotgun (WGS) entry which is preliminary data.</text>
</comment>